<evidence type="ECO:0000256" key="3">
    <source>
        <dbReference type="ARBA" id="ARBA00022475"/>
    </source>
</evidence>
<keyword evidence="4 7" id="KW-0812">Transmembrane</keyword>
<comment type="similarity">
    <text evidence="2 7">Belongs to the UPF0056 (MarC) family.</text>
</comment>
<evidence type="ECO:0000256" key="2">
    <source>
        <dbReference type="ARBA" id="ARBA00009784"/>
    </source>
</evidence>
<feature type="transmembrane region" description="Helical" evidence="7">
    <location>
        <begin position="185"/>
        <end position="202"/>
    </location>
</feature>
<keyword evidence="5 7" id="KW-1133">Transmembrane helix</keyword>
<feature type="transmembrane region" description="Helical" evidence="7">
    <location>
        <begin position="142"/>
        <end position="164"/>
    </location>
</feature>
<evidence type="ECO:0000256" key="4">
    <source>
        <dbReference type="ARBA" id="ARBA00022692"/>
    </source>
</evidence>
<evidence type="ECO:0000256" key="6">
    <source>
        <dbReference type="ARBA" id="ARBA00023136"/>
    </source>
</evidence>
<organism evidence="8 9">
    <name type="scientific">Candidatus Nitronereus thalassa</name>
    <dbReference type="NCBI Taxonomy" id="3020898"/>
    <lineage>
        <taxon>Bacteria</taxon>
        <taxon>Pseudomonadati</taxon>
        <taxon>Nitrospirota</taxon>
        <taxon>Nitrospiria</taxon>
        <taxon>Nitrospirales</taxon>
        <taxon>Nitrospiraceae</taxon>
        <taxon>Candidatus Nitronereus</taxon>
    </lineage>
</organism>
<evidence type="ECO:0000256" key="5">
    <source>
        <dbReference type="ARBA" id="ARBA00022989"/>
    </source>
</evidence>
<comment type="subcellular location">
    <subcellularLocation>
        <location evidence="1 7">Cell membrane</location>
        <topology evidence="1 7">Multi-pass membrane protein</topology>
    </subcellularLocation>
</comment>
<dbReference type="NCBIfam" id="TIGR00427">
    <property type="entry name" value="NAAT family transporter"/>
    <property type="match status" value="1"/>
</dbReference>
<evidence type="ECO:0000256" key="1">
    <source>
        <dbReference type="ARBA" id="ARBA00004651"/>
    </source>
</evidence>
<feature type="transmembrane region" description="Helical" evidence="7">
    <location>
        <begin position="112"/>
        <end position="136"/>
    </location>
</feature>
<feature type="transmembrane region" description="Helical" evidence="7">
    <location>
        <begin position="42"/>
        <end position="61"/>
    </location>
</feature>
<feature type="transmembrane region" description="Helical" evidence="7">
    <location>
        <begin position="67"/>
        <end position="91"/>
    </location>
</feature>
<dbReference type="RefSeq" id="WP_313832067.1">
    <property type="nucleotide sequence ID" value="NZ_JAQOUE010000001.1"/>
</dbReference>
<dbReference type="PANTHER" id="PTHR33508">
    <property type="entry name" value="UPF0056 MEMBRANE PROTEIN YHCE"/>
    <property type="match status" value="1"/>
</dbReference>
<name>A0ABU3K5N0_9BACT</name>
<reference evidence="8 9" key="1">
    <citation type="journal article" date="2023" name="ISME J.">
        <title>Cultivation and genomic characterization of novel and ubiquitous marine nitrite-oxidizing bacteria from the Nitrospirales.</title>
        <authorList>
            <person name="Mueller A.J."/>
            <person name="Daebeler A."/>
            <person name="Herbold C.W."/>
            <person name="Kirkegaard R.H."/>
            <person name="Daims H."/>
        </authorList>
    </citation>
    <scope>NUCLEOTIDE SEQUENCE [LARGE SCALE GENOMIC DNA]</scope>
    <source>
        <strain evidence="8 9">EB</strain>
    </source>
</reference>
<keyword evidence="6 7" id="KW-0472">Membrane</keyword>
<evidence type="ECO:0000256" key="7">
    <source>
        <dbReference type="RuleBase" id="RU362048"/>
    </source>
</evidence>
<dbReference type="PANTHER" id="PTHR33508:SF1">
    <property type="entry name" value="UPF0056 MEMBRANE PROTEIN YHCE"/>
    <property type="match status" value="1"/>
</dbReference>
<feature type="transmembrane region" description="Helical" evidence="7">
    <location>
        <begin position="6"/>
        <end position="30"/>
    </location>
</feature>
<dbReference type="Proteomes" id="UP001250932">
    <property type="component" value="Unassembled WGS sequence"/>
</dbReference>
<evidence type="ECO:0000313" key="8">
    <source>
        <dbReference type="EMBL" id="MDT7041719.1"/>
    </source>
</evidence>
<dbReference type="Pfam" id="PF01914">
    <property type="entry name" value="MarC"/>
    <property type="match status" value="1"/>
</dbReference>
<gene>
    <name evidence="8" type="ORF">PPG34_05105</name>
</gene>
<protein>
    <recommendedName>
        <fullName evidence="7">UPF0056 membrane protein</fullName>
    </recommendedName>
</protein>
<proteinExistence type="inferred from homology"/>
<dbReference type="EMBL" id="JAQOUE010000001">
    <property type="protein sequence ID" value="MDT7041719.1"/>
    <property type="molecule type" value="Genomic_DNA"/>
</dbReference>
<sequence length="210" mass="22162">MDLLNFSLLALGSLFVVVNPISGVSAFLAMTGRDIPEDKLRMAKVACMVAVGVLLGFALLGSTLFTLLGIMLPAFQLAGGLVLLLIALDMLRGQRSSVQESPEEAKEAIEKLDIAVTPLGIPLLAGPGAITTVMLLETQAQHWGARAVLCACIALVGLASYVIFSVAIKRASWFGPIAMKITIRLMGLVVAAIAVQFMFNAIQEAFGLHP</sequence>
<keyword evidence="3" id="KW-1003">Cell membrane</keyword>
<accession>A0ABU3K5N0</accession>
<keyword evidence="9" id="KW-1185">Reference proteome</keyword>
<comment type="caution">
    <text evidence="8">The sequence shown here is derived from an EMBL/GenBank/DDBJ whole genome shotgun (WGS) entry which is preliminary data.</text>
</comment>
<evidence type="ECO:0000313" key="9">
    <source>
        <dbReference type="Proteomes" id="UP001250932"/>
    </source>
</evidence>
<dbReference type="InterPro" id="IPR002771">
    <property type="entry name" value="Multi_antbiot-R_MarC"/>
</dbReference>